<dbReference type="SUPFAM" id="SSF56672">
    <property type="entry name" value="DNA/RNA polymerases"/>
    <property type="match status" value="1"/>
</dbReference>
<dbReference type="EMBL" id="BMAV01027583">
    <property type="protein sequence ID" value="GFS60559.1"/>
    <property type="molecule type" value="Genomic_DNA"/>
</dbReference>
<evidence type="ECO:0000313" key="2">
    <source>
        <dbReference type="Proteomes" id="UP000886998"/>
    </source>
</evidence>
<proteinExistence type="predicted"/>
<evidence type="ECO:0000313" key="1">
    <source>
        <dbReference type="EMBL" id="GFS60559.1"/>
    </source>
</evidence>
<dbReference type="InterPro" id="IPR050951">
    <property type="entry name" value="Retrovirus_Pol_polyprotein"/>
</dbReference>
<dbReference type="OrthoDB" id="6429553at2759"/>
<organism evidence="1 2">
    <name type="scientific">Trichonephila inaurata madagascariensis</name>
    <dbReference type="NCBI Taxonomy" id="2747483"/>
    <lineage>
        <taxon>Eukaryota</taxon>
        <taxon>Metazoa</taxon>
        <taxon>Ecdysozoa</taxon>
        <taxon>Arthropoda</taxon>
        <taxon>Chelicerata</taxon>
        <taxon>Arachnida</taxon>
        <taxon>Araneae</taxon>
        <taxon>Araneomorphae</taxon>
        <taxon>Entelegynae</taxon>
        <taxon>Araneoidea</taxon>
        <taxon>Nephilidae</taxon>
        <taxon>Trichonephila</taxon>
        <taxon>Trichonephila inaurata</taxon>
    </lineage>
</organism>
<dbReference type="PANTHER" id="PTHR37984:SF15">
    <property type="entry name" value="INTEGRASE CATALYTIC DOMAIN-CONTAINING PROTEIN"/>
    <property type="match status" value="1"/>
</dbReference>
<dbReference type="Proteomes" id="UP000886998">
    <property type="component" value="Unassembled WGS sequence"/>
</dbReference>
<reference evidence="1" key="1">
    <citation type="submission" date="2020-08" db="EMBL/GenBank/DDBJ databases">
        <title>Multicomponent nature underlies the extraordinary mechanical properties of spider dragline silk.</title>
        <authorList>
            <person name="Kono N."/>
            <person name="Nakamura H."/>
            <person name="Mori M."/>
            <person name="Yoshida Y."/>
            <person name="Ohtoshi R."/>
            <person name="Malay A.D."/>
            <person name="Moran D.A.P."/>
            <person name="Tomita M."/>
            <person name="Numata K."/>
            <person name="Arakawa K."/>
        </authorList>
    </citation>
    <scope>NUCLEOTIDE SEQUENCE</scope>
</reference>
<keyword evidence="2" id="KW-1185">Reference proteome</keyword>
<dbReference type="GO" id="GO:0071897">
    <property type="term" value="P:DNA biosynthetic process"/>
    <property type="evidence" value="ECO:0007669"/>
    <property type="project" value="UniProtKB-ARBA"/>
</dbReference>
<dbReference type="PANTHER" id="PTHR37984">
    <property type="entry name" value="PROTEIN CBG26694"/>
    <property type="match status" value="1"/>
</dbReference>
<comment type="caution">
    <text evidence="1">The sequence shown here is derived from an EMBL/GenBank/DDBJ whole genome shotgun (WGS) entry which is preliminary data.</text>
</comment>
<protein>
    <submittedName>
        <fullName evidence="1">Transposon Ty3-I Gag-Pol polyprotein</fullName>
    </submittedName>
</protein>
<gene>
    <name evidence="1" type="primary">TY3B-I_20</name>
    <name evidence="1" type="ORF">TNIN_419691</name>
</gene>
<name>A0A8X6IVZ6_9ARAC</name>
<accession>A0A8X6IVZ6</accession>
<sequence>MKRCQELAILHMEDIKQKQKLWYDRRTVKRQLQPGELVLVIAPSRRNKLSVQWVGPGEIVQPLSEANYGVQFPERDKTRVYHVNMLNPYHQREENINLLCINPLKHAEEEDLSSLELENEISGWSKIISDVQLNSKLSQIQQLKELLYEYSNIFSNIPGCTDLAEHATELESERAIVVMLYRMSRRQIEILEPKVYKMLELKIIEPGESDFTSPLILVEAPGKKNKIRMRIV</sequence>
<dbReference type="AlphaFoldDB" id="A0A8X6IVZ6"/>
<dbReference type="Gene3D" id="3.10.10.10">
    <property type="entry name" value="HIV Type 1 Reverse Transcriptase, subunit A, domain 1"/>
    <property type="match status" value="1"/>
</dbReference>
<dbReference type="InterPro" id="IPR043502">
    <property type="entry name" value="DNA/RNA_pol_sf"/>
</dbReference>